<protein>
    <submittedName>
        <fullName evidence="5">Substrate-binding domain-containing protein</fullName>
    </submittedName>
</protein>
<dbReference type="InterPro" id="IPR028082">
    <property type="entry name" value="Peripla_BP_I"/>
</dbReference>
<dbReference type="Pfam" id="PF13377">
    <property type="entry name" value="Peripla_BP_3"/>
    <property type="match status" value="1"/>
</dbReference>
<comment type="caution">
    <text evidence="5">The sequence shown here is derived from an EMBL/GenBank/DDBJ whole genome shotgun (WGS) entry which is preliminary data.</text>
</comment>
<evidence type="ECO:0000256" key="2">
    <source>
        <dbReference type="ARBA" id="ARBA00023125"/>
    </source>
</evidence>
<name>A0A851GJV9_9BACT</name>
<dbReference type="PROSITE" id="PS01124">
    <property type="entry name" value="HTH_ARAC_FAMILY_2"/>
    <property type="match status" value="1"/>
</dbReference>
<dbReference type="Gene3D" id="1.10.10.60">
    <property type="entry name" value="Homeodomain-like"/>
    <property type="match status" value="2"/>
</dbReference>
<dbReference type="PANTHER" id="PTHR30146">
    <property type="entry name" value="LACI-RELATED TRANSCRIPTIONAL REPRESSOR"/>
    <property type="match status" value="1"/>
</dbReference>
<evidence type="ECO:0000256" key="1">
    <source>
        <dbReference type="ARBA" id="ARBA00023015"/>
    </source>
</evidence>
<gene>
    <name evidence="5" type="ORF">HW115_16895</name>
</gene>
<dbReference type="SMART" id="SM00342">
    <property type="entry name" value="HTH_ARAC"/>
    <property type="match status" value="1"/>
</dbReference>
<dbReference type="RefSeq" id="WP_178934135.1">
    <property type="nucleotide sequence ID" value="NZ_JACBAZ010000009.1"/>
</dbReference>
<dbReference type="PROSITE" id="PS00041">
    <property type="entry name" value="HTH_ARAC_FAMILY_1"/>
    <property type="match status" value="1"/>
</dbReference>
<dbReference type="Pfam" id="PF12833">
    <property type="entry name" value="HTH_18"/>
    <property type="match status" value="1"/>
</dbReference>
<dbReference type="AlphaFoldDB" id="A0A851GJV9"/>
<dbReference type="SUPFAM" id="SSF46689">
    <property type="entry name" value="Homeodomain-like"/>
    <property type="match status" value="2"/>
</dbReference>
<dbReference type="InterPro" id="IPR009057">
    <property type="entry name" value="Homeodomain-like_sf"/>
</dbReference>
<dbReference type="InterPro" id="IPR018060">
    <property type="entry name" value="HTH_AraC"/>
</dbReference>
<dbReference type="Proteomes" id="UP000557872">
    <property type="component" value="Unassembled WGS sequence"/>
</dbReference>
<evidence type="ECO:0000313" key="6">
    <source>
        <dbReference type="Proteomes" id="UP000557872"/>
    </source>
</evidence>
<organism evidence="5 6">
    <name type="scientific">Oceaniferula marina</name>
    <dbReference type="NCBI Taxonomy" id="2748318"/>
    <lineage>
        <taxon>Bacteria</taxon>
        <taxon>Pseudomonadati</taxon>
        <taxon>Verrucomicrobiota</taxon>
        <taxon>Verrucomicrobiia</taxon>
        <taxon>Verrucomicrobiales</taxon>
        <taxon>Verrucomicrobiaceae</taxon>
        <taxon>Oceaniferula</taxon>
    </lineage>
</organism>
<evidence type="ECO:0000313" key="5">
    <source>
        <dbReference type="EMBL" id="NWK57302.1"/>
    </source>
</evidence>
<dbReference type="PANTHER" id="PTHR30146:SF24">
    <property type="entry name" value="XYLOSE OPERON REGULATORY PROTEIN"/>
    <property type="match status" value="1"/>
</dbReference>
<accession>A0A851GJV9</accession>
<dbReference type="Gene3D" id="3.40.50.2300">
    <property type="match status" value="2"/>
</dbReference>
<sequence>MKNKNILYLPGYYVREHHLGLALYAREAGWILDASMVHFGKIPEDWDGDGIITMSADRDDIIEMVSSEKRPVVELFNGSRLTGYPHVCIDNLAIGRMAGHYLVSQGFQDIGYFHYDPEIANASNERERSEGLRLVVEQAGRQFHQVHFQDCIQQIRQLPTPLALMAQNDLVGDWLMHRLVEAGIQVPQEVAIIGVDSDRIYNELSPVAQTVVASQLEYQGYAAAALLDRLMKGEPVPSKPIMIEPERVIERSSTSLLVSEHPELNKALAYMRDRLGEKIEISSICEHVGLSRHQLNSIFKQFSGESLSRYLLILRINRARQILAETDDKIHALAIELGFGSAAYFSTVFLQETGLSPGEFRHRAHIKTRRIER</sequence>
<dbReference type="GO" id="GO:0000976">
    <property type="term" value="F:transcription cis-regulatory region binding"/>
    <property type="evidence" value="ECO:0007669"/>
    <property type="project" value="TreeGrafter"/>
</dbReference>
<keyword evidence="6" id="KW-1185">Reference proteome</keyword>
<feature type="domain" description="HTH araC/xylS-type" evidence="4">
    <location>
        <begin position="265"/>
        <end position="363"/>
    </location>
</feature>
<keyword evidence="2" id="KW-0238">DNA-binding</keyword>
<dbReference type="InterPro" id="IPR018062">
    <property type="entry name" value="HTH_AraC-typ_CS"/>
</dbReference>
<dbReference type="EMBL" id="JACBAZ010000009">
    <property type="protein sequence ID" value="NWK57302.1"/>
    <property type="molecule type" value="Genomic_DNA"/>
</dbReference>
<evidence type="ECO:0000259" key="4">
    <source>
        <dbReference type="PROSITE" id="PS01124"/>
    </source>
</evidence>
<dbReference type="InterPro" id="IPR046335">
    <property type="entry name" value="LacI/GalR-like_sensor"/>
</dbReference>
<keyword evidence="3" id="KW-0804">Transcription</keyword>
<dbReference type="SUPFAM" id="SSF53822">
    <property type="entry name" value="Periplasmic binding protein-like I"/>
    <property type="match status" value="1"/>
</dbReference>
<evidence type="ECO:0000256" key="3">
    <source>
        <dbReference type="ARBA" id="ARBA00023163"/>
    </source>
</evidence>
<dbReference type="GO" id="GO:0003700">
    <property type="term" value="F:DNA-binding transcription factor activity"/>
    <property type="evidence" value="ECO:0007669"/>
    <property type="project" value="InterPro"/>
</dbReference>
<keyword evidence="1" id="KW-0805">Transcription regulation</keyword>
<reference evidence="5 6" key="1">
    <citation type="submission" date="2020-07" db="EMBL/GenBank/DDBJ databases">
        <title>Roseicoccus Jingziensis gen. nov., sp. nov., isolated from coastal seawater.</title>
        <authorList>
            <person name="Feng X."/>
        </authorList>
    </citation>
    <scope>NUCLEOTIDE SEQUENCE [LARGE SCALE GENOMIC DNA]</scope>
    <source>
        <strain evidence="5 6">N1E253</strain>
    </source>
</reference>
<proteinExistence type="predicted"/>